<name>A0A8S5S811_9CAUD</name>
<protein>
    <submittedName>
        <fullName evidence="3">Uncharacterized protein</fullName>
    </submittedName>
</protein>
<accession>A0A8S5S811</accession>
<feature type="region of interest" description="Disordered" evidence="1">
    <location>
        <begin position="64"/>
        <end position="89"/>
    </location>
</feature>
<evidence type="ECO:0000313" key="3">
    <source>
        <dbReference type="EMBL" id="DAF47088.1"/>
    </source>
</evidence>
<feature type="compositionally biased region" description="Basic and acidic residues" evidence="1">
    <location>
        <begin position="79"/>
        <end position="89"/>
    </location>
</feature>
<evidence type="ECO:0000256" key="2">
    <source>
        <dbReference type="SAM" id="Phobius"/>
    </source>
</evidence>
<proteinExistence type="predicted"/>
<dbReference type="EMBL" id="BK032550">
    <property type="protein sequence ID" value="DAF47088.1"/>
    <property type="molecule type" value="Genomic_DNA"/>
</dbReference>
<reference evidence="3" key="1">
    <citation type="journal article" date="2021" name="Proc. Natl. Acad. Sci. U.S.A.">
        <title>A Catalog of Tens of Thousands of Viruses from Human Metagenomes Reveals Hidden Associations with Chronic Diseases.</title>
        <authorList>
            <person name="Tisza M.J."/>
            <person name="Buck C.B."/>
        </authorList>
    </citation>
    <scope>NUCLEOTIDE SEQUENCE</scope>
    <source>
        <strain evidence="3">CtLnP14</strain>
    </source>
</reference>
<sequence>MKFYQKAWFLYLCMFLIPPVGIILLWIVHKDMNKTKKIILTVIFCIWTAIALVLGGGNRQTSDTVTASQAESAPESLGQEEKAEDDGKVPTEVDISCRALANIFISKVVKEKFHFTRFSITNFSLDESGDGTIEALYFPENAGTEGNTKVNFTFSKIGKRYTITYALLAGSYEVDLDAIIPEYKSIDS</sequence>
<keyword evidence="2" id="KW-0472">Membrane</keyword>
<keyword evidence="2" id="KW-1133">Transmembrane helix</keyword>
<keyword evidence="2" id="KW-0812">Transmembrane</keyword>
<feature type="transmembrane region" description="Helical" evidence="2">
    <location>
        <begin position="38"/>
        <end position="57"/>
    </location>
</feature>
<organism evidence="3">
    <name type="scientific">Siphoviridae sp. ctLnP14</name>
    <dbReference type="NCBI Taxonomy" id="2827851"/>
    <lineage>
        <taxon>Viruses</taxon>
        <taxon>Duplodnaviria</taxon>
        <taxon>Heunggongvirae</taxon>
        <taxon>Uroviricota</taxon>
        <taxon>Caudoviricetes</taxon>
    </lineage>
</organism>
<feature type="transmembrane region" description="Helical" evidence="2">
    <location>
        <begin position="6"/>
        <end position="26"/>
    </location>
</feature>
<evidence type="ECO:0000256" key="1">
    <source>
        <dbReference type="SAM" id="MobiDB-lite"/>
    </source>
</evidence>